<dbReference type="Proteomes" id="UP001470230">
    <property type="component" value="Unassembled WGS sequence"/>
</dbReference>
<dbReference type="InterPro" id="IPR004875">
    <property type="entry name" value="DDE_SF_endonuclease_dom"/>
</dbReference>
<sequence>MCPYYDKILVYTRPNAFITRRVFEHYFNQVVFNYIQKVRQEINDAKAPTLIIYDGFKGHISGILFAKCSEENINIVMIPSHSSHLVQPLDEGVFRSMKSRITSVPK</sequence>
<feature type="domain" description="DDE-1" evidence="1">
    <location>
        <begin position="15"/>
        <end position="100"/>
    </location>
</feature>
<dbReference type="EMBL" id="JAPFFF010000006">
    <property type="protein sequence ID" value="KAK8887055.1"/>
    <property type="molecule type" value="Genomic_DNA"/>
</dbReference>
<reference evidence="2 3" key="1">
    <citation type="submission" date="2024-04" db="EMBL/GenBank/DDBJ databases">
        <title>Tritrichomonas musculus Genome.</title>
        <authorList>
            <person name="Alves-Ferreira E."/>
            <person name="Grigg M."/>
            <person name="Lorenzi H."/>
            <person name="Galac M."/>
        </authorList>
    </citation>
    <scope>NUCLEOTIDE SEQUENCE [LARGE SCALE GENOMIC DNA]</scope>
    <source>
        <strain evidence="2 3">EAF2021</strain>
    </source>
</reference>
<keyword evidence="3" id="KW-1185">Reference proteome</keyword>
<comment type="caution">
    <text evidence="2">The sequence shown here is derived from an EMBL/GenBank/DDBJ whole genome shotgun (WGS) entry which is preliminary data.</text>
</comment>
<evidence type="ECO:0000259" key="1">
    <source>
        <dbReference type="Pfam" id="PF03184"/>
    </source>
</evidence>
<name>A0ABR2K7F6_9EUKA</name>
<evidence type="ECO:0000313" key="3">
    <source>
        <dbReference type="Proteomes" id="UP001470230"/>
    </source>
</evidence>
<gene>
    <name evidence="2" type="ORF">M9Y10_038091</name>
</gene>
<organism evidence="2 3">
    <name type="scientific">Tritrichomonas musculus</name>
    <dbReference type="NCBI Taxonomy" id="1915356"/>
    <lineage>
        <taxon>Eukaryota</taxon>
        <taxon>Metamonada</taxon>
        <taxon>Parabasalia</taxon>
        <taxon>Tritrichomonadida</taxon>
        <taxon>Tritrichomonadidae</taxon>
        <taxon>Tritrichomonas</taxon>
    </lineage>
</organism>
<evidence type="ECO:0000313" key="2">
    <source>
        <dbReference type="EMBL" id="KAK8887055.1"/>
    </source>
</evidence>
<proteinExistence type="predicted"/>
<accession>A0ABR2K7F6</accession>
<dbReference type="InterPro" id="IPR036397">
    <property type="entry name" value="RNaseH_sf"/>
</dbReference>
<dbReference type="Gene3D" id="3.30.420.10">
    <property type="entry name" value="Ribonuclease H-like superfamily/Ribonuclease H"/>
    <property type="match status" value="1"/>
</dbReference>
<protein>
    <recommendedName>
        <fullName evidence="1">DDE-1 domain-containing protein</fullName>
    </recommendedName>
</protein>
<dbReference type="Pfam" id="PF03184">
    <property type="entry name" value="DDE_1"/>
    <property type="match status" value="1"/>
</dbReference>